<dbReference type="Pfam" id="PF02653">
    <property type="entry name" value="BPD_transp_2"/>
    <property type="match status" value="1"/>
</dbReference>
<feature type="transmembrane region" description="Helical" evidence="6">
    <location>
        <begin position="140"/>
        <end position="159"/>
    </location>
</feature>
<dbReference type="Proteomes" id="UP000243904">
    <property type="component" value="Chromosome I"/>
</dbReference>
<keyword evidence="8" id="KW-1185">Reference proteome</keyword>
<feature type="transmembrane region" description="Helical" evidence="6">
    <location>
        <begin position="304"/>
        <end position="328"/>
    </location>
</feature>
<evidence type="ECO:0000313" key="8">
    <source>
        <dbReference type="Proteomes" id="UP000243904"/>
    </source>
</evidence>
<dbReference type="GO" id="GO:0005886">
    <property type="term" value="C:plasma membrane"/>
    <property type="evidence" value="ECO:0007669"/>
    <property type="project" value="UniProtKB-SubCell"/>
</dbReference>
<dbReference type="EMBL" id="LT629750">
    <property type="protein sequence ID" value="SDS47779.1"/>
    <property type="molecule type" value="Genomic_DNA"/>
</dbReference>
<evidence type="ECO:0000256" key="1">
    <source>
        <dbReference type="ARBA" id="ARBA00004651"/>
    </source>
</evidence>
<feature type="transmembrane region" description="Helical" evidence="6">
    <location>
        <begin position="30"/>
        <end position="53"/>
    </location>
</feature>
<dbReference type="InterPro" id="IPR001851">
    <property type="entry name" value="ABC_transp_permease"/>
</dbReference>
<accession>A0A1H1SKA4</accession>
<dbReference type="AlphaFoldDB" id="A0A1H1SKA4"/>
<dbReference type="GO" id="GO:0015658">
    <property type="term" value="F:branched-chain amino acid transmembrane transporter activity"/>
    <property type="evidence" value="ECO:0007669"/>
    <property type="project" value="InterPro"/>
</dbReference>
<dbReference type="InterPro" id="IPR043428">
    <property type="entry name" value="LivM-like"/>
</dbReference>
<feature type="transmembrane region" description="Helical" evidence="6">
    <location>
        <begin position="255"/>
        <end position="274"/>
    </location>
</feature>
<proteinExistence type="predicted"/>
<feature type="transmembrane region" description="Helical" evidence="6">
    <location>
        <begin position="340"/>
        <end position="365"/>
    </location>
</feature>
<feature type="transmembrane region" description="Helical" evidence="6">
    <location>
        <begin position="165"/>
        <end position="184"/>
    </location>
</feature>
<evidence type="ECO:0000256" key="6">
    <source>
        <dbReference type="SAM" id="Phobius"/>
    </source>
</evidence>
<feature type="transmembrane region" description="Helical" evidence="6">
    <location>
        <begin position="92"/>
        <end position="109"/>
    </location>
</feature>
<gene>
    <name evidence="7" type="ORF">SAMN05444158_2180</name>
</gene>
<evidence type="ECO:0000256" key="2">
    <source>
        <dbReference type="ARBA" id="ARBA00022475"/>
    </source>
</evidence>
<protein>
    <submittedName>
        <fullName evidence="7">Amino acid/amide ABC transporter membrane protein 2, HAAT family</fullName>
    </submittedName>
</protein>
<evidence type="ECO:0000256" key="4">
    <source>
        <dbReference type="ARBA" id="ARBA00022989"/>
    </source>
</evidence>
<dbReference type="RefSeq" id="WP_100381079.1">
    <property type="nucleotide sequence ID" value="NZ_LT629750.1"/>
</dbReference>
<name>A0A1H1SKA4_9BRAD</name>
<evidence type="ECO:0000256" key="5">
    <source>
        <dbReference type="ARBA" id="ARBA00023136"/>
    </source>
</evidence>
<keyword evidence="3 6" id="KW-0812">Transmembrane</keyword>
<feature type="transmembrane region" description="Helical" evidence="6">
    <location>
        <begin position="115"/>
        <end position="133"/>
    </location>
</feature>
<sequence>MTELRSSPDPVSSSIAAGLLGSPFGASSRFASIFFAGTVLFGAYALVICGLRLADSAMLIGYVAGVALLCVCWYFAANRFAFMREVLVRERGFLIVGVVLCAMSYPFLADGPYQVHVMAMAGIFALMALGLNVNIGYAGLADFGFIAYYAIGAYASAIFSTRLGVSFWLCVPLAGLFAAALSLLVSFPALRVKGHYLALVTLGFAFIVIQLITNLEGLTGGTQGISGIASPSLFGHSFRAPIKLAGITLPYQANFYYLVLACLVLGALVCARLGRSRWGRAWAAMRNDEIAAEASGLSLTKLKLLAFGTGACLGGIAGSLYAHMIGYLDPSSFRFIESVFLLAVVVLGNFRIAGVIAAAVVFTVLPEKLRAFDDWRLLIFGLALLGIMLVRGRRMISTSH</sequence>
<keyword evidence="2" id="KW-1003">Cell membrane</keyword>
<reference evidence="8" key="1">
    <citation type="submission" date="2016-10" db="EMBL/GenBank/DDBJ databases">
        <authorList>
            <person name="Varghese N."/>
            <person name="Submissions S."/>
        </authorList>
    </citation>
    <scope>NUCLEOTIDE SEQUENCE [LARGE SCALE GENOMIC DNA]</scope>
    <source>
        <strain evidence="8">GAS369</strain>
    </source>
</reference>
<feature type="transmembrane region" description="Helical" evidence="6">
    <location>
        <begin position="377"/>
        <end position="396"/>
    </location>
</feature>
<dbReference type="PANTHER" id="PTHR30482:SF10">
    <property type="entry name" value="HIGH-AFFINITY BRANCHED-CHAIN AMINO ACID TRANSPORT PROTEIN BRAE"/>
    <property type="match status" value="1"/>
</dbReference>
<keyword evidence="5 6" id="KW-0472">Membrane</keyword>
<keyword evidence="4 6" id="KW-1133">Transmembrane helix</keyword>
<comment type="subcellular location">
    <subcellularLocation>
        <location evidence="1">Cell membrane</location>
        <topology evidence="1">Multi-pass membrane protein</topology>
    </subcellularLocation>
</comment>
<evidence type="ECO:0000313" key="7">
    <source>
        <dbReference type="EMBL" id="SDS47779.1"/>
    </source>
</evidence>
<feature type="transmembrane region" description="Helical" evidence="6">
    <location>
        <begin position="196"/>
        <end position="213"/>
    </location>
</feature>
<dbReference type="CDD" id="cd06581">
    <property type="entry name" value="TM_PBP1_LivM_like"/>
    <property type="match status" value="1"/>
</dbReference>
<organism evidence="7 8">
    <name type="scientific">Bradyrhizobium canariense</name>
    <dbReference type="NCBI Taxonomy" id="255045"/>
    <lineage>
        <taxon>Bacteria</taxon>
        <taxon>Pseudomonadati</taxon>
        <taxon>Pseudomonadota</taxon>
        <taxon>Alphaproteobacteria</taxon>
        <taxon>Hyphomicrobiales</taxon>
        <taxon>Nitrobacteraceae</taxon>
        <taxon>Bradyrhizobium</taxon>
    </lineage>
</organism>
<dbReference type="PANTHER" id="PTHR30482">
    <property type="entry name" value="HIGH-AFFINITY BRANCHED-CHAIN AMINO ACID TRANSPORT SYSTEM PERMEASE"/>
    <property type="match status" value="1"/>
</dbReference>
<feature type="transmembrane region" description="Helical" evidence="6">
    <location>
        <begin position="59"/>
        <end position="80"/>
    </location>
</feature>
<evidence type="ECO:0000256" key="3">
    <source>
        <dbReference type="ARBA" id="ARBA00022692"/>
    </source>
</evidence>